<reference evidence="2" key="1">
    <citation type="journal article" date="2023" name="Nat. Plants">
        <title>Single-cell RNA sequencing provides a high-resolution roadmap for understanding the multicellular compartmentation of specialized metabolism.</title>
        <authorList>
            <person name="Sun S."/>
            <person name="Shen X."/>
            <person name="Li Y."/>
            <person name="Li Y."/>
            <person name="Wang S."/>
            <person name="Li R."/>
            <person name="Zhang H."/>
            <person name="Shen G."/>
            <person name="Guo B."/>
            <person name="Wei J."/>
            <person name="Xu J."/>
            <person name="St-Pierre B."/>
            <person name="Chen S."/>
            <person name="Sun C."/>
        </authorList>
    </citation>
    <scope>NUCLEOTIDE SEQUENCE [LARGE SCALE GENOMIC DNA]</scope>
</reference>
<name>A0ACB9ZLS2_CATRO</name>
<dbReference type="Proteomes" id="UP001060085">
    <property type="component" value="Linkage Group LG08"/>
</dbReference>
<proteinExistence type="predicted"/>
<dbReference type="EMBL" id="CM044708">
    <property type="protein sequence ID" value="KAI5648029.1"/>
    <property type="molecule type" value="Genomic_DNA"/>
</dbReference>
<keyword evidence="2" id="KW-1185">Reference proteome</keyword>
<evidence type="ECO:0000313" key="2">
    <source>
        <dbReference type="Proteomes" id="UP001060085"/>
    </source>
</evidence>
<organism evidence="1 2">
    <name type="scientific">Catharanthus roseus</name>
    <name type="common">Madagascar periwinkle</name>
    <name type="synonym">Vinca rosea</name>
    <dbReference type="NCBI Taxonomy" id="4058"/>
    <lineage>
        <taxon>Eukaryota</taxon>
        <taxon>Viridiplantae</taxon>
        <taxon>Streptophyta</taxon>
        <taxon>Embryophyta</taxon>
        <taxon>Tracheophyta</taxon>
        <taxon>Spermatophyta</taxon>
        <taxon>Magnoliopsida</taxon>
        <taxon>eudicotyledons</taxon>
        <taxon>Gunneridae</taxon>
        <taxon>Pentapetalae</taxon>
        <taxon>asterids</taxon>
        <taxon>lamiids</taxon>
        <taxon>Gentianales</taxon>
        <taxon>Apocynaceae</taxon>
        <taxon>Rauvolfioideae</taxon>
        <taxon>Vinceae</taxon>
        <taxon>Catharanthinae</taxon>
        <taxon>Catharanthus</taxon>
    </lineage>
</organism>
<sequence length="371" mass="40555">MSSKSAKPVEAYGWAAKDTSGLLSPFKFLRRTTGEHDVQFKVLYCGLCDWDVITTKNTYGTTKYPFVPGHEIMGIVTEIGNKVKKFKVGDKVGVGNFIGSCGKCERCNEGLEPYCPKVIYTDGTAFSDENNTVYGDVSGDGENRIYGGYSNIMVANEYVVFRWPENLPLAAGVPILCGGIVPYSPMRHFGLDKPGLSIGVVGFGRIGKLAVKFAKAFGANVTVISTSISKKQEAIEKYGVDRFLISKEPEEMKAAESTLDGIFDCVPSVHPLHPLLNLLKFEGTFVMLGVAVEAYELPVSPLLMGRRKFVGSISGTMKETQEMLDFAAKHNIVSDIELIPMDYVNTALERIAKGNHKDAFVIDIENTLKSA</sequence>
<protein>
    <submittedName>
        <fullName evidence="1">Uncharacterized protein</fullName>
    </submittedName>
</protein>
<evidence type="ECO:0000313" key="1">
    <source>
        <dbReference type="EMBL" id="KAI5648029.1"/>
    </source>
</evidence>
<accession>A0ACB9ZLS2</accession>
<comment type="caution">
    <text evidence="1">The sequence shown here is derived from an EMBL/GenBank/DDBJ whole genome shotgun (WGS) entry which is preliminary data.</text>
</comment>
<gene>
    <name evidence="1" type="ORF">M9H77_34034</name>
</gene>